<reference evidence="1 2" key="1">
    <citation type="journal article" date="2015" name="Nature">
        <title>rRNA introns, odd ribosomes, and small enigmatic genomes across a large radiation of phyla.</title>
        <authorList>
            <person name="Brown C.T."/>
            <person name="Hug L.A."/>
            <person name="Thomas B.C."/>
            <person name="Sharon I."/>
            <person name="Castelle C.J."/>
            <person name="Singh A."/>
            <person name="Wilkins M.J."/>
            <person name="Williams K.H."/>
            <person name="Banfield J.F."/>
        </authorList>
    </citation>
    <scope>NUCLEOTIDE SEQUENCE [LARGE SCALE GENOMIC DNA]</scope>
</reference>
<evidence type="ECO:0000313" key="1">
    <source>
        <dbReference type="EMBL" id="KKU07214.1"/>
    </source>
</evidence>
<proteinExistence type="predicted"/>
<dbReference type="Proteomes" id="UP000034354">
    <property type="component" value="Unassembled WGS sequence"/>
</dbReference>
<dbReference type="STRING" id="1618993.UX09_C0033G0007"/>
<organism evidence="1 2">
    <name type="scientific">Candidatus Uhrbacteria bacterium GW2011_GWE2_45_35</name>
    <dbReference type="NCBI Taxonomy" id="1618993"/>
    <lineage>
        <taxon>Bacteria</taxon>
        <taxon>Candidatus Uhriibacteriota</taxon>
    </lineage>
</organism>
<name>A0A0G1MG58_9BACT</name>
<dbReference type="EMBL" id="LCKW01000033">
    <property type="protein sequence ID" value="KKU07214.1"/>
    <property type="molecule type" value="Genomic_DNA"/>
</dbReference>
<evidence type="ECO:0000313" key="2">
    <source>
        <dbReference type="Proteomes" id="UP000034354"/>
    </source>
</evidence>
<dbReference type="AlphaFoldDB" id="A0A0G1MG58"/>
<protein>
    <submittedName>
        <fullName evidence="1">Uncharacterized protein</fullName>
    </submittedName>
</protein>
<gene>
    <name evidence="1" type="ORF">UX09_C0033G0007</name>
</gene>
<sequence>MSPLPPGHVQTWPEEELTCVVIKIFTVAFVVGGDEGEFHPPALFQGTEAIEIDSLTGGLGLGLQLLEDGEEVAPPLRDLATEAADGEDICRSIVRVGPEAGCDGGEEIFICEELGLLGEGPDGLGSLVGATLVVAPLGLGDDVSSDHEDFPTEQEHRVDLRLRRRRLDRELLLAAGQPGVDEVLNLDEESVAWREGN</sequence>
<comment type="caution">
    <text evidence="1">The sequence shown here is derived from an EMBL/GenBank/DDBJ whole genome shotgun (WGS) entry which is preliminary data.</text>
</comment>
<accession>A0A0G1MG58</accession>